<dbReference type="EMBL" id="CP061800">
    <property type="protein sequence ID" value="QTA89672.1"/>
    <property type="molecule type" value="Genomic_DNA"/>
</dbReference>
<organism evidence="1 2">
    <name type="scientific">Desulfonema magnum</name>
    <dbReference type="NCBI Taxonomy" id="45655"/>
    <lineage>
        <taxon>Bacteria</taxon>
        <taxon>Pseudomonadati</taxon>
        <taxon>Thermodesulfobacteriota</taxon>
        <taxon>Desulfobacteria</taxon>
        <taxon>Desulfobacterales</taxon>
        <taxon>Desulfococcaceae</taxon>
        <taxon>Desulfonema</taxon>
    </lineage>
</organism>
<proteinExistence type="predicted"/>
<reference evidence="1" key="1">
    <citation type="journal article" date="2021" name="Microb. Physiol.">
        <title>Proteogenomic Insights into the Physiology of Marine, Sulfate-Reducing, Filamentous Desulfonema limicola and Desulfonema magnum.</title>
        <authorList>
            <person name="Schnaars V."/>
            <person name="Wohlbrand L."/>
            <person name="Scheve S."/>
            <person name="Hinrichs C."/>
            <person name="Reinhardt R."/>
            <person name="Rabus R."/>
        </authorList>
    </citation>
    <scope>NUCLEOTIDE SEQUENCE</scope>
    <source>
        <strain evidence="1">4be13</strain>
    </source>
</reference>
<gene>
    <name evidence="1" type="ORF">dnm_057290</name>
</gene>
<dbReference type="Gene3D" id="3.40.50.300">
    <property type="entry name" value="P-loop containing nucleotide triphosphate hydrolases"/>
    <property type="match status" value="1"/>
</dbReference>
<dbReference type="KEGG" id="dmm:dnm_057290"/>
<keyword evidence="2" id="KW-1185">Reference proteome</keyword>
<dbReference type="RefSeq" id="WP_207678187.1">
    <property type="nucleotide sequence ID" value="NZ_CP061800.1"/>
</dbReference>
<dbReference type="AlphaFoldDB" id="A0A975BQK9"/>
<dbReference type="InterPro" id="IPR027417">
    <property type="entry name" value="P-loop_NTPase"/>
</dbReference>
<dbReference type="Proteomes" id="UP000663722">
    <property type="component" value="Chromosome"/>
</dbReference>
<evidence type="ECO:0000313" key="2">
    <source>
        <dbReference type="Proteomes" id="UP000663722"/>
    </source>
</evidence>
<evidence type="ECO:0000313" key="1">
    <source>
        <dbReference type="EMBL" id="QTA89672.1"/>
    </source>
</evidence>
<evidence type="ECO:0008006" key="3">
    <source>
        <dbReference type="Google" id="ProtNLM"/>
    </source>
</evidence>
<accession>A0A975BQK9</accession>
<sequence>MDKDNRYEICENSVFKCGTWRFFCYCLFPDLTHVLLLRPTQSFTVFLQQLGRGLRLAPDKDYLVVIDFVGNFRKAHIAPMALTGCTSAEQFFEAYKANPGEKISGLLPEGCYLDADIEVRRIWDDEIKRIIGRMSPDERLKALYLDIKNDLGDKSPTLTDFLANTYDADPYVFIKHFGGWLRTRAACEEDLPEAEKRLLNTPGESFLKYLETGLSPSKSYKMVVLLAVLNLPGMAWNVEDIARGFLDYFLVNKDRISDYDDLAKSGEPEKFRLSKVMTHIKNMPLRFLSNTNKDCFIFDRDKGIFSLKPEFHEYWNDDFFKGLVQERTEFLIARYFQRRRLRQIVYFTRSVLKDGFALGRIFAERFLNGKTLSSGEKKKITLVLNKQKFKAMIRRSDSGKDYRVEYIGETNILKMLADCMKPLPKKGEKAFALSVKNDAIWVEIPKKMNGIG</sequence>
<name>A0A975BQK9_9BACT</name>
<protein>
    <recommendedName>
        <fullName evidence="3">Helicase C-terminal domain-containing protein</fullName>
    </recommendedName>
</protein>